<organism evidence="10 11">
    <name type="scientific">Candidatus Galligastranaerophilus intestinavium</name>
    <dbReference type="NCBI Taxonomy" id="2840836"/>
    <lineage>
        <taxon>Bacteria</taxon>
        <taxon>Candidatus Galligastranaerophilus</taxon>
    </lineage>
</organism>
<dbReference type="GO" id="GO:0009307">
    <property type="term" value="P:DNA restriction-modification system"/>
    <property type="evidence" value="ECO:0007669"/>
    <property type="project" value="UniProtKB-KW"/>
</dbReference>
<keyword evidence="6" id="KW-0680">Restriction system</keyword>
<accession>A0A9D1FHN7</accession>
<dbReference type="Proteomes" id="UP000886865">
    <property type="component" value="Unassembled WGS sequence"/>
</dbReference>
<gene>
    <name evidence="10" type="ORF">IAA86_01340</name>
</gene>
<dbReference type="SUPFAM" id="SSF53335">
    <property type="entry name" value="S-adenosyl-L-methionine-dependent methyltransferases"/>
    <property type="match status" value="1"/>
</dbReference>
<dbReference type="Pfam" id="PF12161">
    <property type="entry name" value="HsdM_N"/>
    <property type="match status" value="1"/>
</dbReference>
<reference evidence="10" key="2">
    <citation type="journal article" date="2021" name="PeerJ">
        <title>Extensive microbial diversity within the chicken gut microbiome revealed by metagenomics and culture.</title>
        <authorList>
            <person name="Gilroy R."/>
            <person name="Ravi A."/>
            <person name="Getino M."/>
            <person name="Pursley I."/>
            <person name="Horton D.L."/>
            <person name="Alikhan N.F."/>
            <person name="Baker D."/>
            <person name="Gharbi K."/>
            <person name="Hall N."/>
            <person name="Watson M."/>
            <person name="Adriaenssens E.M."/>
            <person name="Foster-Nyarko E."/>
            <person name="Jarju S."/>
            <person name="Secka A."/>
            <person name="Antonio M."/>
            <person name="Oren A."/>
            <person name="Chaudhuri R.R."/>
            <person name="La Ragione R."/>
            <person name="Hildebrand F."/>
            <person name="Pallen M.J."/>
        </authorList>
    </citation>
    <scope>NUCLEOTIDE SEQUENCE</scope>
    <source>
        <strain evidence="10">CHK152-2871</strain>
    </source>
</reference>
<evidence type="ECO:0000313" key="11">
    <source>
        <dbReference type="Proteomes" id="UP000886865"/>
    </source>
</evidence>
<dbReference type="InterPro" id="IPR022749">
    <property type="entry name" value="D12N6_MeTrfase_N"/>
</dbReference>
<evidence type="ECO:0000256" key="3">
    <source>
        <dbReference type="ARBA" id="ARBA00022603"/>
    </source>
</evidence>
<keyword evidence="5" id="KW-0949">S-adenosyl-L-methionine</keyword>
<dbReference type="PANTHER" id="PTHR42933:SF3">
    <property type="entry name" value="TYPE I RESTRICTION ENZYME MJAVIII METHYLASE SUBUNIT"/>
    <property type="match status" value="1"/>
</dbReference>
<comment type="caution">
    <text evidence="10">The sequence shown here is derived from an EMBL/GenBank/DDBJ whole genome shotgun (WGS) entry which is preliminary data.</text>
</comment>
<evidence type="ECO:0000259" key="8">
    <source>
        <dbReference type="Pfam" id="PF02384"/>
    </source>
</evidence>
<evidence type="ECO:0000256" key="2">
    <source>
        <dbReference type="ARBA" id="ARBA00011900"/>
    </source>
</evidence>
<dbReference type="GO" id="GO:0003677">
    <property type="term" value="F:DNA binding"/>
    <property type="evidence" value="ECO:0007669"/>
    <property type="project" value="InterPro"/>
</dbReference>
<dbReference type="EC" id="2.1.1.72" evidence="2"/>
<dbReference type="InterPro" id="IPR029063">
    <property type="entry name" value="SAM-dependent_MTases_sf"/>
</dbReference>
<sequence length="485" mass="55339">MATILEQKSQIDKLWETFWSNGISNPLTVIEQISYLLFIKELDEKHTLEERKSLKFKKPIEHPIFKDDADSQIMRWSRFKDLKPSEMFDVVQNKVFPFIKTLGGDKFAQYMQNAVFMIPTPGLLATAVDMISNLEMKDIDTKGDLYEYLLSKIAQAGVNGQFRTPRHIGKMMVELADIKPDDIICDPACGTAGFLVCATLYLREKYPEAFMDAKFNKHFSENMFYGYDFDYSMLRIASMNMMTHGHKNPNIEYQDSLSEDVSSLADFCTCVIANPPFKGSLNEDTIAKNIVSAVKTTKTELLFLALMIRILKSGGRACVIVPDGVLFGTSNAHLSIRKKLIDEQQLQAVISMPSGVFKPYAGVSTAILIFTKTNSGGTDKVWFYDMQNDGFTLNDNRTPIEENDIFDIIKTYKNRFNEDNTDKKAKHFFVDVDEIRKNNYDLSINKYKEVEYEQVQYDSPKTILAEIQTIETEVQQGLAELEAML</sequence>
<dbReference type="EMBL" id="DVJQ01000011">
    <property type="protein sequence ID" value="HIS73647.1"/>
    <property type="molecule type" value="Genomic_DNA"/>
</dbReference>
<keyword evidence="4" id="KW-0808">Transferase</keyword>
<comment type="similarity">
    <text evidence="1">Belongs to the N(4)/N(6)-methyltransferase family.</text>
</comment>
<dbReference type="InterPro" id="IPR038333">
    <property type="entry name" value="T1MK-like_N_sf"/>
</dbReference>
<evidence type="ECO:0000256" key="6">
    <source>
        <dbReference type="ARBA" id="ARBA00022747"/>
    </source>
</evidence>
<dbReference type="AlphaFoldDB" id="A0A9D1FHN7"/>
<dbReference type="PRINTS" id="PR00507">
    <property type="entry name" value="N12N6MTFRASE"/>
</dbReference>
<name>A0A9D1FHN7_9BACT</name>
<evidence type="ECO:0000313" key="10">
    <source>
        <dbReference type="EMBL" id="HIS73647.1"/>
    </source>
</evidence>
<keyword evidence="3 10" id="KW-0489">Methyltransferase</keyword>
<dbReference type="PANTHER" id="PTHR42933">
    <property type="entry name" value="SLR6095 PROTEIN"/>
    <property type="match status" value="1"/>
</dbReference>
<evidence type="ECO:0000256" key="4">
    <source>
        <dbReference type="ARBA" id="ARBA00022679"/>
    </source>
</evidence>
<dbReference type="GO" id="GO:0032259">
    <property type="term" value="P:methylation"/>
    <property type="evidence" value="ECO:0007669"/>
    <property type="project" value="UniProtKB-KW"/>
</dbReference>
<evidence type="ECO:0000256" key="1">
    <source>
        <dbReference type="ARBA" id="ARBA00006594"/>
    </source>
</evidence>
<evidence type="ECO:0000256" key="5">
    <source>
        <dbReference type="ARBA" id="ARBA00022691"/>
    </source>
</evidence>
<feature type="domain" description="N6 adenine-specific DNA methyltransferase N-terminal" evidence="9">
    <location>
        <begin position="8"/>
        <end position="131"/>
    </location>
</feature>
<dbReference type="Pfam" id="PF02384">
    <property type="entry name" value="N6_Mtase"/>
    <property type="match status" value="1"/>
</dbReference>
<evidence type="ECO:0000256" key="7">
    <source>
        <dbReference type="ARBA" id="ARBA00047942"/>
    </source>
</evidence>
<evidence type="ECO:0000259" key="9">
    <source>
        <dbReference type="Pfam" id="PF12161"/>
    </source>
</evidence>
<dbReference type="Gene3D" id="1.20.1260.30">
    <property type="match status" value="1"/>
</dbReference>
<feature type="domain" description="DNA methylase adenine-specific" evidence="8">
    <location>
        <begin position="138"/>
        <end position="453"/>
    </location>
</feature>
<dbReference type="InterPro" id="IPR003356">
    <property type="entry name" value="DNA_methylase_A-5"/>
</dbReference>
<dbReference type="Gene3D" id="3.40.50.150">
    <property type="entry name" value="Vaccinia Virus protein VP39"/>
    <property type="match status" value="1"/>
</dbReference>
<dbReference type="GO" id="GO:0009007">
    <property type="term" value="F:site-specific DNA-methyltransferase (adenine-specific) activity"/>
    <property type="evidence" value="ECO:0007669"/>
    <property type="project" value="UniProtKB-EC"/>
</dbReference>
<dbReference type="InterPro" id="IPR051537">
    <property type="entry name" value="DNA_Adenine_Mtase"/>
</dbReference>
<protein>
    <recommendedName>
        <fullName evidence="2">site-specific DNA-methyltransferase (adenine-specific)</fullName>
        <ecNumber evidence="2">2.1.1.72</ecNumber>
    </recommendedName>
</protein>
<dbReference type="GO" id="GO:0008170">
    <property type="term" value="F:N-methyltransferase activity"/>
    <property type="evidence" value="ECO:0007669"/>
    <property type="project" value="InterPro"/>
</dbReference>
<proteinExistence type="inferred from homology"/>
<comment type="catalytic activity">
    <reaction evidence="7">
        <text>a 2'-deoxyadenosine in DNA + S-adenosyl-L-methionine = an N(6)-methyl-2'-deoxyadenosine in DNA + S-adenosyl-L-homocysteine + H(+)</text>
        <dbReference type="Rhea" id="RHEA:15197"/>
        <dbReference type="Rhea" id="RHEA-COMP:12418"/>
        <dbReference type="Rhea" id="RHEA-COMP:12419"/>
        <dbReference type="ChEBI" id="CHEBI:15378"/>
        <dbReference type="ChEBI" id="CHEBI:57856"/>
        <dbReference type="ChEBI" id="CHEBI:59789"/>
        <dbReference type="ChEBI" id="CHEBI:90615"/>
        <dbReference type="ChEBI" id="CHEBI:90616"/>
        <dbReference type="EC" id="2.1.1.72"/>
    </reaction>
</comment>
<reference evidence="10" key="1">
    <citation type="submission" date="2020-10" db="EMBL/GenBank/DDBJ databases">
        <authorList>
            <person name="Gilroy R."/>
        </authorList>
    </citation>
    <scope>NUCLEOTIDE SEQUENCE</scope>
    <source>
        <strain evidence="10">CHK152-2871</strain>
    </source>
</reference>